<dbReference type="RefSeq" id="WP_179518915.1">
    <property type="nucleotide sequence ID" value="NZ_JACCAC010000001.1"/>
</dbReference>
<organism evidence="2 3">
    <name type="scientific">Nocardioides perillae</name>
    <dbReference type="NCBI Taxonomy" id="1119534"/>
    <lineage>
        <taxon>Bacteria</taxon>
        <taxon>Bacillati</taxon>
        <taxon>Actinomycetota</taxon>
        <taxon>Actinomycetes</taxon>
        <taxon>Propionibacteriales</taxon>
        <taxon>Nocardioidaceae</taxon>
        <taxon>Nocardioides</taxon>
    </lineage>
</organism>
<dbReference type="GO" id="GO:0080037">
    <property type="term" value="P:negative regulation of cytokinin-activated signaling pathway"/>
    <property type="evidence" value="ECO:0007669"/>
    <property type="project" value="InterPro"/>
</dbReference>
<proteinExistence type="predicted"/>
<dbReference type="InterPro" id="IPR044595">
    <property type="entry name" value="KMD1-4"/>
</dbReference>
<gene>
    <name evidence="2" type="ORF">BJ989_003007</name>
</gene>
<feature type="chain" id="PRO_5039452673" description="Galactose oxidase" evidence="1">
    <location>
        <begin position="20"/>
        <end position="411"/>
    </location>
</feature>
<evidence type="ECO:0008006" key="4">
    <source>
        <dbReference type="Google" id="ProtNLM"/>
    </source>
</evidence>
<reference evidence="2 3" key="1">
    <citation type="submission" date="2020-07" db="EMBL/GenBank/DDBJ databases">
        <title>Sequencing the genomes of 1000 actinobacteria strains.</title>
        <authorList>
            <person name="Klenk H.-P."/>
        </authorList>
    </citation>
    <scope>NUCLEOTIDE SEQUENCE [LARGE SCALE GENOMIC DNA]</scope>
    <source>
        <strain evidence="2 3">DSM 24552</strain>
    </source>
</reference>
<evidence type="ECO:0000313" key="3">
    <source>
        <dbReference type="Proteomes" id="UP000544110"/>
    </source>
</evidence>
<feature type="signal peptide" evidence="1">
    <location>
        <begin position="1"/>
        <end position="19"/>
    </location>
</feature>
<sequence>MRPRLLLVVLAVVAVLATACGSGVGTRAGGPEAVGEWRRLPDLPLSPRTHAVVVGVEVAGSPRALVVGGWELLCPPGADCSYAGGPLFRDGAVYDPADDTWTPTAPAPHGVRRHERATVGLGGSAWLLTSCASGVTCEGRERLLQYDLAADRWTDHGAVPGPERYRALVAVGDRLLVPTISDEGGEAPDLLFDPATGAWRELPDDPLADSFDRFAVPVGEQLVLKGSSIEDVRAGRSATVSAARFDLDSWAWTTLPDAPVPGFQLVGSDRGPVLVGHFVETSGAVLDPATWAWSRLPEPGADPRGRTSQLGGVLGRGGAAYDVPNSVGEMTSRLRVLLWDAAAQAYVELPAMPERRDEVHDDSSAALGRDLLVVGGQRWPGGAVGGAAGGSGSGEGELVREAWLWLAPGPS</sequence>
<dbReference type="InterPro" id="IPR015915">
    <property type="entry name" value="Kelch-typ_b-propeller"/>
</dbReference>
<accession>A0A7Y9RXS7</accession>
<dbReference type="AlphaFoldDB" id="A0A7Y9RXS7"/>
<evidence type="ECO:0000313" key="2">
    <source>
        <dbReference type="EMBL" id="NYG56703.1"/>
    </source>
</evidence>
<dbReference type="PANTHER" id="PTHR46407:SF3">
    <property type="entry name" value="OS02G0208700 PROTEIN"/>
    <property type="match status" value="1"/>
</dbReference>
<comment type="caution">
    <text evidence="2">The sequence shown here is derived from an EMBL/GenBank/DDBJ whole genome shotgun (WGS) entry which is preliminary data.</text>
</comment>
<keyword evidence="3" id="KW-1185">Reference proteome</keyword>
<dbReference type="GO" id="GO:2000762">
    <property type="term" value="P:regulation of phenylpropanoid metabolic process"/>
    <property type="evidence" value="ECO:0007669"/>
    <property type="project" value="InterPro"/>
</dbReference>
<evidence type="ECO:0000256" key="1">
    <source>
        <dbReference type="SAM" id="SignalP"/>
    </source>
</evidence>
<dbReference type="PROSITE" id="PS51257">
    <property type="entry name" value="PROKAR_LIPOPROTEIN"/>
    <property type="match status" value="1"/>
</dbReference>
<dbReference type="PANTHER" id="PTHR46407">
    <property type="entry name" value="OS02G0208700 PROTEIN"/>
    <property type="match status" value="1"/>
</dbReference>
<protein>
    <recommendedName>
        <fullName evidence="4">Galactose oxidase</fullName>
    </recommendedName>
</protein>
<keyword evidence="1" id="KW-0732">Signal</keyword>
<dbReference type="Gene3D" id="2.120.10.80">
    <property type="entry name" value="Kelch-type beta propeller"/>
    <property type="match status" value="2"/>
</dbReference>
<name>A0A7Y9RXS7_9ACTN</name>
<dbReference type="Proteomes" id="UP000544110">
    <property type="component" value="Unassembled WGS sequence"/>
</dbReference>
<dbReference type="SUPFAM" id="SSF117281">
    <property type="entry name" value="Kelch motif"/>
    <property type="match status" value="1"/>
</dbReference>
<dbReference type="EMBL" id="JACCAC010000001">
    <property type="protein sequence ID" value="NYG56703.1"/>
    <property type="molecule type" value="Genomic_DNA"/>
</dbReference>